<protein>
    <submittedName>
        <fullName evidence="7">FAD-binding protein</fullName>
    </submittedName>
</protein>
<sequence>MDDIRSNVVTSDRDTQDDYRQLARDLADAIQGEVRFDAGSRALYANDASNYRQPPIGVTVPRTAEDVIAIHRICHAHGVPILSRGAGTSLSGETVNHAVVMDHSKYRHAIDIDAINQQVTVEPGAINDKVNQALGPYGLVFPPDPSTHEWCTIGGNIGNNSCGIHSVQAQCYGHGPRTCDNVAALDVLTYDGTRMTLKDGYSEEEIEAVIAAGGRQGEIFASLKALRDKYAERIREYYPQIEHMPRRVSGYNLDDLLPERGFNLASALCGTEGTCVTILHATLKLTRDVKHRTLMVVGFDSVEHGGDHVPDIMAARPIALEAIDHELFEYEVQQNMHAHSLEELPEGDAYLLLQFGGENAEDCRAQAQAMIDKLEQAKHPPRGHRIIEDEDLAGAIWAVRKAALGATAFPPGENSHWPGWEDSAVPPDKVGDYVRDLKKLYKKYDYHGPMYGHFGQGCIHSRIDFDLYTPEGVSRYRAFAEEAADLVVSYGGSLSGEHGDGQSRGELLQRMYGPELIEAFREFKRIWDPDWQMNPGKIIDPYRLDDNLRLLNYHPPSVNTTFGFAKEGGSFSQVATRCVGVGKCRSDSGTMCPSYMVTREEKYSTRGRGRLLFEMMQGELITDGWQSEEIQESLDLCLACKGCKGDCPVSVDMATYKAEFLSHYYREHRRPFNHYAFGFIDRWSRLASKLPALTNFLTHAPLLGGLSKAVAGMPQERQVPVYAPQTFKAWFAERPIVNEQAPPVMLWADTFSNHFYPETARAATEVLEAAGYRVLIPPEGLCCGRPLYDFGLLENAKDYLRRVMETLRNPIDAGIPIVGLEPSCISVFRDELRNLFPENERAKRLSDNSLLLSEFLVERLKDYQPPKLERRALLHGHCHHKAVMGLNAEQELLARMGLEVEAPDDGCCGLSGAFGFERDHYGISMAVGERALLPRVRQASDDTLILSNGFSCREQIRHATDRRPLHIAEVMQLALQNVREPVPRERPEQLLERPRALAQRRANQRALLTAGVVAGAGLLLWGWRRQRHHERLR</sequence>
<evidence type="ECO:0000313" key="7">
    <source>
        <dbReference type="EMBL" id="QEA40241.1"/>
    </source>
</evidence>
<dbReference type="Gene3D" id="1.10.45.10">
    <property type="entry name" value="Vanillyl-alcohol Oxidase, Chain A, domain 4"/>
    <property type="match status" value="1"/>
</dbReference>
<feature type="domain" description="FAD-binding PCMH-type" evidence="6">
    <location>
        <begin position="51"/>
        <end position="288"/>
    </location>
</feature>
<dbReference type="EMBL" id="CP042382">
    <property type="protein sequence ID" value="QEA40241.1"/>
    <property type="molecule type" value="Genomic_DNA"/>
</dbReference>
<dbReference type="InterPro" id="IPR006094">
    <property type="entry name" value="Oxid_FAD_bind_N"/>
</dbReference>
<dbReference type="InterPro" id="IPR016166">
    <property type="entry name" value="FAD-bd_PCMH"/>
</dbReference>
<evidence type="ECO:0000313" key="8">
    <source>
        <dbReference type="Proteomes" id="UP000321272"/>
    </source>
</evidence>
<dbReference type="SUPFAM" id="SSF46548">
    <property type="entry name" value="alpha-helical ferredoxin"/>
    <property type="match status" value="1"/>
</dbReference>
<dbReference type="PANTHER" id="PTHR11748">
    <property type="entry name" value="D-LACTATE DEHYDROGENASE"/>
    <property type="match status" value="1"/>
</dbReference>
<dbReference type="GO" id="GO:0008720">
    <property type="term" value="F:D-lactate dehydrogenase (NAD+) activity"/>
    <property type="evidence" value="ECO:0007669"/>
    <property type="project" value="TreeGrafter"/>
</dbReference>
<dbReference type="Gene3D" id="3.30.43.10">
    <property type="entry name" value="Uridine Diphospho-n-acetylenolpyruvylglucosamine Reductase, domain 2"/>
    <property type="match status" value="1"/>
</dbReference>
<comment type="cofactor">
    <cofactor evidence="1">
        <name>FAD</name>
        <dbReference type="ChEBI" id="CHEBI:57692"/>
    </cofactor>
</comment>
<gene>
    <name evidence="7" type="ORF">FGL86_14895</name>
</gene>
<dbReference type="OrthoDB" id="9811557at2"/>
<dbReference type="InterPro" id="IPR017896">
    <property type="entry name" value="4Fe4S_Fe-S-bd"/>
</dbReference>
<dbReference type="RefSeq" id="WP_147185394.1">
    <property type="nucleotide sequence ID" value="NZ_CP042382.1"/>
</dbReference>
<keyword evidence="5" id="KW-0472">Membrane</keyword>
<feature type="transmembrane region" description="Helical" evidence="5">
    <location>
        <begin position="1006"/>
        <end position="1023"/>
    </location>
</feature>
<dbReference type="GO" id="GO:1903457">
    <property type="term" value="P:lactate catabolic process"/>
    <property type="evidence" value="ECO:0007669"/>
    <property type="project" value="TreeGrafter"/>
</dbReference>
<dbReference type="Gene3D" id="3.30.70.2740">
    <property type="match status" value="1"/>
</dbReference>
<organism evidence="7 8">
    <name type="scientific">Pistricoccus aurantiacus</name>
    <dbReference type="NCBI Taxonomy" id="1883414"/>
    <lineage>
        <taxon>Bacteria</taxon>
        <taxon>Pseudomonadati</taxon>
        <taxon>Pseudomonadota</taxon>
        <taxon>Gammaproteobacteria</taxon>
        <taxon>Oceanospirillales</taxon>
        <taxon>Halomonadaceae</taxon>
        <taxon>Pistricoccus</taxon>
    </lineage>
</organism>
<dbReference type="Pfam" id="PF02913">
    <property type="entry name" value="FAD-oxidase_C"/>
    <property type="match status" value="1"/>
</dbReference>
<reference evidence="7 8" key="1">
    <citation type="submission" date="2019-06" db="EMBL/GenBank/DDBJ databases">
        <title>Genome analyses of bacteria isolated from kimchi.</title>
        <authorList>
            <person name="Lee S."/>
            <person name="Ahn S."/>
            <person name="Roh S."/>
        </authorList>
    </citation>
    <scope>NUCLEOTIDE SEQUENCE [LARGE SCALE GENOMIC DNA]</scope>
    <source>
        <strain evidence="7 8">CBA4606</strain>
    </source>
</reference>
<dbReference type="GO" id="GO:0071949">
    <property type="term" value="F:FAD binding"/>
    <property type="evidence" value="ECO:0007669"/>
    <property type="project" value="InterPro"/>
</dbReference>
<dbReference type="InterPro" id="IPR004113">
    <property type="entry name" value="FAD-bd_oxidored_4_C"/>
</dbReference>
<evidence type="ECO:0000256" key="3">
    <source>
        <dbReference type="ARBA" id="ARBA00022827"/>
    </source>
</evidence>
<keyword evidence="5" id="KW-1133">Transmembrane helix</keyword>
<dbReference type="Pfam" id="PF01565">
    <property type="entry name" value="FAD_binding_4"/>
    <property type="match status" value="1"/>
</dbReference>
<keyword evidence="2" id="KW-0285">Flavoprotein</keyword>
<dbReference type="SUPFAM" id="SSF56176">
    <property type="entry name" value="FAD-binding/transporter-associated domain-like"/>
    <property type="match status" value="1"/>
</dbReference>
<proteinExistence type="predicted"/>
<dbReference type="AlphaFoldDB" id="A0A5B8SV23"/>
<dbReference type="Pfam" id="PF13183">
    <property type="entry name" value="Fer4_8"/>
    <property type="match status" value="1"/>
</dbReference>
<evidence type="ECO:0000259" key="6">
    <source>
        <dbReference type="PROSITE" id="PS51387"/>
    </source>
</evidence>
<keyword evidence="8" id="KW-1185">Reference proteome</keyword>
<dbReference type="PROSITE" id="PS51387">
    <property type="entry name" value="FAD_PCMH"/>
    <property type="match status" value="1"/>
</dbReference>
<dbReference type="Proteomes" id="UP000321272">
    <property type="component" value="Chromosome"/>
</dbReference>
<dbReference type="InterPro" id="IPR016164">
    <property type="entry name" value="FAD-linked_Oxase-like_C"/>
</dbReference>
<keyword evidence="3" id="KW-0274">FAD</keyword>
<dbReference type="PANTHER" id="PTHR11748:SF119">
    <property type="entry name" value="D-2-HYDROXYGLUTARATE DEHYDROGENASE"/>
    <property type="match status" value="1"/>
</dbReference>
<evidence type="ECO:0000256" key="2">
    <source>
        <dbReference type="ARBA" id="ARBA00022630"/>
    </source>
</evidence>
<keyword evidence="5" id="KW-0812">Transmembrane</keyword>
<dbReference type="Gene3D" id="3.30.465.10">
    <property type="match status" value="1"/>
</dbReference>
<name>A0A5B8SV23_9GAMM</name>
<dbReference type="KEGG" id="paur:FGL86_14895"/>
<evidence type="ECO:0000256" key="4">
    <source>
        <dbReference type="ARBA" id="ARBA00023002"/>
    </source>
</evidence>
<dbReference type="SUPFAM" id="SSF55103">
    <property type="entry name" value="FAD-linked oxidases, C-terminal domain"/>
    <property type="match status" value="1"/>
</dbReference>
<dbReference type="InterPro" id="IPR016169">
    <property type="entry name" value="FAD-bd_PCMH_sub2"/>
</dbReference>
<dbReference type="InterPro" id="IPR016171">
    <property type="entry name" value="Vanillyl_alc_oxidase_C-sub2"/>
</dbReference>
<dbReference type="InterPro" id="IPR036318">
    <property type="entry name" value="FAD-bd_PCMH-like_sf"/>
</dbReference>
<evidence type="ECO:0000256" key="5">
    <source>
        <dbReference type="SAM" id="Phobius"/>
    </source>
</evidence>
<dbReference type="InterPro" id="IPR004017">
    <property type="entry name" value="Cys_rich_dom"/>
</dbReference>
<evidence type="ECO:0000256" key="1">
    <source>
        <dbReference type="ARBA" id="ARBA00001974"/>
    </source>
</evidence>
<accession>A0A5B8SV23</accession>
<dbReference type="GO" id="GO:0004458">
    <property type="term" value="F:D-lactate dehydrogenase (cytochrome) activity"/>
    <property type="evidence" value="ECO:0007669"/>
    <property type="project" value="TreeGrafter"/>
</dbReference>
<dbReference type="InterPro" id="IPR016167">
    <property type="entry name" value="FAD-bd_PCMH_sub1"/>
</dbReference>
<keyword evidence="4" id="KW-0560">Oxidoreductase</keyword>
<dbReference type="Pfam" id="PF02754">
    <property type="entry name" value="CCG"/>
    <property type="match status" value="2"/>
</dbReference>